<evidence type="ECO:0000259" key="2">
    <source>
        <dbReference type="PROSITE" id="PS50057"/>
    </source>
</evidence>
<dbReference type="PANTHER" id="PTHR13429:SF12">
    <property type="entry name" value="FERM AND PDZ DOMAIN-CONTAINING PROTEIN 2"/>
    <property type="match status" value="1"/>
</dbReference>
<dbReference type="Gene3D" id="3.30.428.10">
    <property type="entry name" value="HIT-like"/>
    <property type="match status" value="1"/>
</dbReference>
<dbReference type="InterPro" id="IPR014352">
    <property type="entry name" value="FERM/acyl-CoA-bd_prot_sf"/>
</dbReference>
<dbReference type="Gene3D" id="2.30.29.30">
    <property type="entry name" value="Pleckstrin-homology domain (PH domain)/Phosphotyrosine-binding domain (PTB)"/>
    <property type="match status" value="1"/>
</dbReference>
<dbReference type="SMART" id="SM00228">
    <property type="entry name" value="PDZ"/>
    <property type="match status" value="1"/>
</dbReference>
<dbReference type="Gene3D" id="2.30.42.10">
    <property type="match status" value="1"/>
</dbReference>
<dbReference type="Pfam" id="PF00595">
    <property type="entry name" value="PDZ"/>
    <property type="match status" value="1"/>
</dbReference>
<dbReference type="InterPro" id="IPR035963">
    <property type="entry name" value="FERM_2"/>
</dbReference>
<evidence type="ECO:0000313" key="5">
    <source>
        <dbReference type="Proteomes" id="UP000594454"/>
    </source>
</evidence>
<evidence type="ECO:0008006" key="6">
    <source>
        <dbReference type="Google" id="ProtNLM"/>
    </source>
</evidence>
<dbReference type="SUPFAM" id="SSF47031">
    <property type="entry name" value="Second domain of FERM"/>
    <property type="match status" value="1"/>
</dbReference>
<dbReference type="InterPro" id="IPR000299">
    <property type="entry name" value="FERM_domain"/>
</dbReference>
<dbReference type="CDD" id="cd14473">
    <property type="entry name" value="FERM_B-lobe"/>
    <property type="match status" value="1"/>
</dbReference>
<feature type="region of interest" description="Disordered" evidence="1">
    <location>
        <begin position="1708"/>
        <end position="1751"/>
    </location>
</feature>
<dbReference type="SUPFAM" id="SSF54236">
    <property type="entry name" value="Ubiquitin-like"/>
    <property type="match status" value="1"/>
</dbReference>
<dbReference type="Pfam" id="PF00373">
    <property type="entry name" value="FERM_M"/>
    <property type="match status" value="1"/>
</dbReference>
<sequence>MINTWKSLNLNSKHDGLQVSIEIERRWHEAEHIPNLFRYKLNVRKERVLEGNYGFLLHLNVERGFLRRKPMAIESLRPSFDPTQFNFSKSRPEERLLDLRFEDFDVAILVNVSPITKFHCLIVPGLHDNLPQVLTHDAIKFSIRLLRILNSSKYKIGYNSPGAAASVNHLHLHLIHMNDEFFAQRAEWDLLYKGLKNKMERTCQIFDLTDRPNPLIREAIKRRLGEIENMPNIVRYKLNNPAERVLKGSYGVLMRLIVERGTHCRQPILMASLHTPYDDNQFNFTKVQPEERLMDLRLKDIEVAIIANVSPYTKFHCLIIPGLHDRQPQVLTLNAIMFSIRFLKSLDSYEHKIGYNSSGGSGSVNHLHLHLIHLEYEIFAQRAELTKIRSGIYCFNQEYEIKAFCFLLRRLSDDEHESEVAEKVYKLVRYMIDNGIPHNLFFTLAKHKEERVMRIIVYPRDKMCALKSTTDLNIAFCELSGFLPLSNEKHFTQLTEAELLEAIKDQQCDAFDRLLVKVISTFCRNQQQVKPFSHIVMELFADVTAAPERDNEDLAKHTLKPVAAPADGSRSETDSGRSSAHGDKDSDCYGQYDCQNQALQTADLNYDQMNQQNLRVIRNRPTENTEYQKFGTIGYAGVKTLLMQKKEGVRAPALQVVRRNKEGVLRRRNSFRRNTIDINLFDLEKARQENFQMEEKNDLNKSKSTNCIDRIDDEIVGGGLKKIKNDAARRMEGLSMPDLNVHKITTLPNSRPKNYRLKSFEALTKAYSESSFWIKPNGPEFIVKSSLPSREIELVESKCQHRRVVSVLLLNGQSLHISCNSLNTTAQQIFEAVIKSENYVENFFIGLCALIGGDFVFLPKDLKIYKVAPQIWVNVSKRTNNIDNVFFTLFLRIKFFLPTLRGISSLESRHMLYLQLRKSVLEKHILCTDDDLIMLGGLALQAEVGDFKESMKYSDYFTISHYLPEGVYQRNKEMAKYLRNSHYCRHGLHPKEAEQNFIKYVQDMKEYGFHLYSAVWTTDESILVDVYVGISLGGIALFERDRQPQANPSTNSKTSYQRKLYMSFEWLEIENLCFSKHILCIVVRKTESLKAKDNNRIKYKLKMDGRKSYFAFSLASEHHQFYMKLRNSFISLKTLSDKLNIPIASTTPTKSSGSGACDEERQFNGVESNSMKGMLENHNNMAVGRQDAEMKPNNGKDDFEADVNRANMANGIGGGGISSGIQENIKKIDKQLKASGLRVRNLKKSMLNDNRLIKLKQRFLRRSKSTVGSCSSNENGSHENDSKKSCKRTEKSNNFPVVEDNDRNNCGRSKEENQNKENECPKVRQLNDLEPKIYSPNRNRVKMGTRVFSTQFLNKSYDNIYDRTLNLYRFESNNSINNDVMENNLEIFKFSGADDGLSVRSASLNSLYCSEKKLNRYSDSPPTNDAYVIHSSIKSEKDINTLYNNFCLPNETISESLMEKFNNISGNNTVTDRIIAKVTVVKERLNKNQNQNQQHNHLSYNSHLNKKNDLISNEPGMRYYGINFGTPANASNNSNIKYATFNQKMAKEYSDCVNNRNVEANNIKENSEYSKALWHLSRSQESIFINNKFPVRNECLAVNQDTTNSSSCSSRSDYNAKVPEGTRHGGGGEANEFTLGISIVQGSDNNVYVKDLVKNGPAEKGGIRIGDQIIAVNGISLLNLSYAESLRLLQNTGLIVELQVSQIFNKNLNSSRHSPTAPTTKSQKDNENLVVSRGSVSSPTTRPNYANNERRNLNSVVTNHCDEYLKCLEREPEEVAKRRKQEARVLLCQDDMNEMKASRQNAEHLVEGIGKRSMKRIGSFEIAGDNIRPTRDKFKSPRNVNGNLCALSPAKSMPDLPKVVAIIPKPDQFAEENNERKRRVARTASQSRKYLGPVRYPVTPIKTILSPIRHQLSLLADSDDEQVFI</sequence>
<feature type="domain" description="PDZ" evidence="3">
    <location>
        <begin position="1628"/>
        <end position="1704"/>
    </location>
</feature>
<dbReference type="PROSITE" id="PS50057">
    <property type="entry name" value="FERM_3"/>
    <property type="match status" value="1"/>
</dbReference>
<dbReference type="InParanoid" id="A0A7R8UBT1"/>
<dbReference type="SMART" id="SM01196">
    <property type="entry name" value="FERM_C"/>
    <property type="match status" value="1"/>
</dbReference>
<dbReference type="InterPro" id="IPR058866">
    <property type="entry name" value="GDPGP1_N"/>
</dbReference>
<feature type="compositionally biased region" description="Polar residues" evidence="1">
    <location>
        <begin position="1734"/>
        <end position="1751"/>
    </location>
</feature>
<dbReference type="GO" id="GO:0035332">
    <property type="term" value="P:positive regulation of hippo signaling"/>
    <property type="evidence" value="ECO:0007669"/>
    <property type="project" value="TreeGrafter"/>
</dbReference>
<dbReference type="SUPFAM" id="SSF54197">
    <property type="entry name" value="HIT-like"/>
    <property type="match status" value="2"/>
</dbReference>
<feature type="compositionally biased region" description="Polar residues" evidence="1">
    <location>
        <begin position="1265"/>
        <end position="1275"/>
    </location>
</feature>
<dbReference type="GO" id="GO:0009887">
    <property type="term" value="P:animal organ morphogenesis"/>
    <property type="evidence" value="ECO:0007669"/>
    <property type="project" value="UniProtKB-ARBA"/>
</dbReference>
<proteinExistence type="predicted"/>
<dbReference type="InterPro" id="IPR029071">
    <property type="entry name" value="Ubiquitin-like_domsf"/>
</dbReference>
<protein>
    <recommendedName>
        <fullName evidence="6">GDP-D-glucose phosphorylase</fullName>
    </recommendedName>
</protein>
<feature type="region of interest" description="Disordered" evidence="1">
    <location>
        <begin position="1607"/>
        <end position="1627"/>
    </location>
</feature>
<feature type="compositionally biased region" description="Basic and acidic residues" evidence="1">
    <location>
        <begin position="1276"/>
        <end position="1291"/>
    </location>
</feature>
<feature type="region of interest" description="Disordered" evidence="1">
    <location>
        <begin position="1263"/>
        <end position="1329"/>
    </location>
</feature>
<dbReference type="SMART" id="SM00295">
    <property type="entry name" value="B41"/>
    <property type="match status" value="1"/>
</dbReference>
<gene>
    <name evidence="4" type="ORF">HERILL_LOCUS1175</name>
</gene>
<dbReference type="PROSITE" id="PS50106">
    <property type="entry name" value="PDZ"/>
    <property type="match status" value="1"/>
</dbReference>
<dbReference type="Pfam" id="PF26217">
    <property type="entry name" value="GDPGP1_N"/>
    <property type="match status" value="2"/>
</dbReference>
<dbReference type="Pfam" id="PF26216">
    <property type="entry name" value="GDPGP1_C"/>
    <property type="match status" value="1"/>
</dbReference>
<dbReference type="InterPro" id="IPR018980">
    <property type="entry name" value="FERM_PH-like_C"/>
</dbReference>
<dbReference type="SUPFAM" id="SSF50156">
    <property type="entry name" value="PDZ domain-like"/>
    <property type="match status" value="1"/>
</dbReference>
<dbReference type="EMBL" id="LR899009">
    <property type="protein sequence ID" value="CAD7077870.1"/>
    <property type="molecule type" value="Genomic_DNA"/>
</dbReference>
<name>A0A7R8UBT1_HERIL</name>
<dbReference type="PRINTS" id="PR00935">
    <property type="entry name" value="BAND41"/>
</dbReference>
<dbReference type="InterPro" id="IPR011993">
    <property type="entry name" value="PH-like_dom_sf"/>
</dbReference>
<dbReference type="InterPro" id="IPR058865">
    <property type="entry name" value="GDPGP1_C"/>
</dbReference>
<dbReference type="InterPro" id="IPR019749">
    <property type="entry name" value="Band_41_domain"/>
</dbReference>
<accession>A0A7R8UBT1</accession>
<feature type="compositionally biased region" description="Basic and acidic residues" evidence="1">
    <location>
        <begin position="569"/>
        <end position="584"/>
    </location>
</feature>
<dbReference type="GO" id="GO:0098592">
    <property type="term" value="C:cytoplasmic side of apical plasma membrane"/>
    <property type="evidence" value="ECO:0007669"/>
    <property type="project" value="TreeGrafter"/>
</dbReference>
<feature type="compositionally biased region" description="Basic and acidic residues" evidence="1">
    <location>
        <begin position="1300"/>
        <end position="1329"/>
    </location>
</feature>
<dbReference type="InterPro" id="IPR047145">
    <property type="entry name" value="FRMD6-like"/>
</dbReference>
<dbReference type="PANTHER" id="PTHR13429">
    <property type="entry name" value="FERM DOMAIN (PROTEIN4.1-EZRIN-RADIXIN-MOESIN) FAMILY"/>
    <property type="match status" value="1"/>
</dbReference>
<feature type="region of interest" description="Disordered" evidence="1">
    <location>
        <begin position="558"/>
        <end position="584"/>
    </location>
</feature>
<feature type="compositionally biased region" description="Polar residues" evidence="1">
    <location>
        <begin position="1708"/>
        <end position="1721"/>
    </location>
</feature>
<dbReference type="InterPro" id="IPR036265">
    <property type="entry name" value="HIT-like_sf"/>
</dbReference>
<dbReference type="PROSITE" id="PS00661">
    <property type="entry name" value="FERM_2"/>
    <property type="match status" value="1"/>
</dbReference>
<dbReference type="Proteomes" id="UP000594454">
    <property type="component" value="Chromosome 1"/>
</dbReference>
<dbReference type="InterPro" id="IPR001478">
    <property type="entry name" value="PDZ"/>
</dbReference>
<dbReference type="InterPro" id="IPR019748">
    <property type="entry name" value="FERM_central"/>
</dbReference>
<evidence type="ECO:0000256" key="1">
    <source>
        <dbReference type="SAM" id="MobiDB-lite"/>
    </source>
</evidence>
<evidence type="ECO:0000259" key="3">
    <source>
        <dbReference type="PROSITE" id="PS50106"/>
    </source>
</evidence>
<dbReference type="InterPro" id="IPR019747">
    <property type="entry name" value="FERM_CS"/>
</dbReference>
<evidence type="ECO:0000313" key="4">
    <source>
        <dbReference type="EMBL" id="CAD7077870.1"/>
    </source>
</evidence>
<dbReference type="SUPFAM" id="SSF50729">
    <property type="entry name" value="PH domain-like"/>
    <property type="match status" value="1"/>
</dbReference>
<dbReference type="OrthoDB" id="123971at2759"/>
<reference evidence="4 5" key="1">
    <citation type="submission" date="2020-11" db="EMBL/GenBank/DDBJ databases">
        <authorList>
            <person name="Wallbank WR R."/>
            <person name="Pardo Diaz C."/>
            <person name="Kozak K."/>
            <person name="Martin S."/>
            <person name="Jiggins C."/>
            <person name="Moest M."/>
            <person name="Warren A I."/>
            <person name="Generalovic N T."/>
            <person name="Byers J.R.P. K."/>
            <person name="Montejo-Kovacevich G."/>
            <person name="Yen C E."/>
        </authorList>
    </citation>
    <scope>NUCLEOTIDE SEQUENCE [LARGE SCALE GENOMIC DNA]</scope>
</reference>
<dbReference type="Gene3D" id="1.20.80.10">
    <property type="match status" value="1"/>
</dbReference>
<organism evidence="4 5">
    <name type="scientific">Hermetia illucens</name>
    <name type="common">Black soldier fly</name>
    <dbReference type="NCBI Taxonomy" id="343691"/>
    <lineage>
        <taxon>Eukaryota</taxon>
        <taxon>Metazoa</taxon>
        <taxon>Ecdysozoa</taxon>
        <taxon>Arthropoda</taxon>
        <taxon>Hexapoda</taxon>
        <taxon>Insecta</taxon>
        <taxon>Pterygota</taxon>
        <taxon>Neoptera</taxon>
        <taxon>Endopterygota</taxon>
        <taxon>Diptera</taxon>
        <taxon>Brachycera</taxon>
        <taxon>Stratiomyomorpha</taxon>
        <taxon>Stratiomyidae</taxon>
        <taxon>Hermetiinae</taxon>
        <taxon>Hermetia</taxon>
    </lineage>
</organism>
<dbReference type="GO" id="GO:0030182">
    <property type="term" value="P:neuron differentiation"/>
    <property type="evidence" value="ECO:0007669"/>
    <property type="project" value="UniProtKB-ARBA"/>
</dbReference>
<feature type="domain" description="FERM" evidence="2">
    <location>
        <begin position="803"/>
        <end position="1126"/>
    </location>
</feature>
<dbReference type="InterPro" id="IPR036034">
    <property type="entry name" value="PDZ_sf"/>
</dbReference>
<keyword evidence="5" id="KW-1185">Reference proteome</keyword>